<dbReference type="EMBL" id="BONF01000019">
    <property type="protein sequence ID" value="GIF82221.1"/>
    <property type="molecule type" value="Genomic_DNA"/>
</dbReference>
<organism evidence="2 3">
    <name type="scientific">Catellatospora bangladeshensis</name>
    <dbReference type="NCBI Taxonomy" id="310355"/>
    <lineage>
        <taxon>Bacteria</taxon>
        <taxon>Bacillati</taxon>
        <taxon>Actinomycetota</taxon>
        <taxon>Actinomycetes</taxon>
        <taxon>Micromonosporales</taxon>
        <taxon>Micromonosporaceae</taxon>
        <taxon>Catellatospora</taxon>
    </lineage>
</organism>
<name>A0A8J3JD79_9ACTN</name>
<gene>
    <name evidence="2" type="ORF">Cba03nite_35700</name>
</gene>
<dbReference type="Proteomes" id="UP000601223">
    <property type="component" value="Unassembled WGS sequence"/>
</dbReference>
<feature type="region of interest" description="Disordered" evidence="1">
    <location>
        <begin position="39"/>
        <end position="60"/>
    </location>
</feature>
<dbReference type="Pfam" id="PF08811">
    <property type="entry name" value="DUF1800"/>
    <property type="match status" value="1"/>
</dbReference>
<accession>A0A8J3JD79</accession>
<evidence type="ECO:0000313" key="3">
    <source>
        <dbReference type="Proteomes" id="UP000601223"/>
    </source>
</evidence>
<evidence type="ECO:0000313" key="2">
    <source>
        <dbReference type="EMBL" id="GIF82221.1"/>
    </source>
</evidence>
<sequence>MGERERVAHLLRRATFGPTADEVDRAERDGYAATVERLLKPGGDDAGAARTPVPELGADPYQSLVKGASREQRQKARQARKAQVQELTHWWVDRMIAAEHQFGEKLVFFWHGHWATSVQKVNSAHLMLAQQQVFRREGRGDFGGLVRAMLRDAALIHWLDGQRNTRKAPNENLARELMELFTLGIGAYTEADVKAAARALTGWTVNRDTGKAVFQPARHDRTDKTVLGRTGPLDADGLAAILLDQPAAATFLPARLWFRFASGEPMPDAVRDRLSAAFAGRDVSALLRALLTDEAFGGTGGQLVKQPVEWLVGAVRQLGAAGTAAGMKQRKQVYQGLSRLDQVPFRPPSVGGWPSGTAWLNTFSTQTKVQLAQALAAAASPAFTERLSAAPAAGRPEALARLLVVDAWTDRTRAVLAEAAEDVRRLTVLGLISPEYTVH</sequence>
<dbReference type="RefSeq" id="WP_203747104.1">
    <property type="nucleotide sequence ID" value="NZ_BONF01000019.1"/>
</dbReference>
<evidence type="ECO:0000256" key="1">
    <source>
        <dbReference type="SAM" id="MobiDB-lite"/>
    </source>
</evidence>
<proteinExistence type="predicted"/>
<keyword evidence="3" id="KW-1185">Reference proteome</keyword>
<dbReference type="InterPro" id="IPR014917">
    <property type="entry name" value="DUF1800"/>
</dbReference>
<dbReference type="AlphaFoldDB" id="A0A8J3JD79"/>
<evidence type="ECO:0008006" key="4">
    <source>
        <dbReference type="Google" id="ProtNLM"/>
    </source>
</evidence>
<comment type="caution">
    <text evidence="2">The sequence shown here is derived from an EMBL/GenBank/DDBJ whole genome shotgun (WGS) entry which is preliminary data.</text>
</comment>
<protein>
    <recommendedName>
        <fullName evidence="4">DUF1800 domain-containing protein</fullName>
    </recommendedName>
</protein>
<reference evidence="2 3" key="1">
    <citation type="submission" date="2021-01" db="EMBL/GenBank/DDBJ databases">
        <title>Whole genome shotgun sequence of Catellatospora bangladeshensis NBRC 107357.</title>
        <authorList>
            <person name="Komaki H."/>
            <person name="Tamura T."/>
        </authorList>
    </citation>
    <scope>NUCLEOTIDE SEQUENCE [LARGE SCALE GENOMIC DNA]</scope>
    <source>
        <strain evidence="2 3">NBRC 107357</strain>
    </source>
</reference>